<protein>
    <recommendedName>
        <fullName evidence="3">TRAM domain-containing protein</fullName>
    </recommendedName>
</protein>
<keyword evidence="2" id="KW-1185">Reference proteome</keyword>
<comment type="caution">
    <text evidence="1">The sequence shown here is derived from an EMBL/GenBank/DDBJ whole genome shotgun (WGS) entry which is preliminary data.</text>
</comment>
<evidence type="ECO:0008006" key="3">
    <source>
        <dbReference type="Google" id="ProtNLM"/>
    </source>
</evidence>
<organism evidence="1 2">
    <name type="scientific">Halovenus salina</name>
    <dbReference type="NCBI Taxonomy" id="1510225"/>
    <lineage>
        <taxon>Archaea</taxon>
        <taxon>Methanobacteriati</taxon>
        <taxon>Methanobacteriota</taxon>
        <taxon>Stenosarchaea group</taxon>
        <taxon>Halobacteria</taxon>
        <taxon>Halobacteriales</taxon>
        <taxon>Haloarculaceae</taxon>
        <taxon>Halovenus</taxon>
    </lineage>
</organism>
<evidence type="ECO:0000313" key="1">
    <source>
        <dbReference type="EMBL" id="MFC7058106.1"/>
    </source>
</evidence>
<dbReference type="AlphaFoldDB" id="A0ABD5W1M3"/>
<sequence length="84" mass="8737">MTDGSDRYEILIPLDNNLDAYESLSASDDFNSSGDSAVADALGPLNEGDQAEITITTEVGAQTVAFIQVPDSLSAEAEGDVVTL</sequence>
<reference evidence="1 2" key="1">
    <citation type="journal article" date="2019" name="Int. J. Syst. Evol. Microbiol.">
        <title>The Global Catalogue of Microorganisms (GCM) 10K type strain sequencing project: providing services to taxonomists for standard genome sequencing and annotation.</title>
        <authorList>
            <consortium name="The Broad Institute Genomics Platform"/>
            <consortium name="The Broad Institute Genome Sequencing Center for Infectious Disease"/>
            <person name="Wu L."/>
            <person name="Ma J."/>
        </authorList>
    </citation>
    <scope>NUCLEOTIDE SEQUENCE [LARGE SCALE GENOMIC DNA]</scope>
    <source>
        <strain evidence="1 2">JCM 30072</strain>
    </source>
</reference>
<dbReference type="RefSeq" id="WP_267164162.1">
    <property type="nucleotide sequence ID" value="NZ_JBHSZI010000001.1"/>
</dbReference>
<gene>
    <name evidence="1" type="ORF">ACFQQG_07880</name>
</gene>
<proteinExistence type="predicted"/>
<name>A0ABD5W1M3_9EURY</name>
<accession>A0ABD5W1M3</accession>
<evidence type="ECO:0000313" key="2">
    <source>
        <dbReference type="Proteomes" id="UP001596445"/>
    </source>
</evidence>
<dbReference type="EMBL" id="JBHSZI010000001">
    <property type="protein sequence ID" value="MFC7058106.1"/>
    <property type="molecule type" value="Genomic_DNA"/>
</dbReference>
<dbReference type="Proteomes" id="UP001596445">
    <property type="component" value="Unassembled WGS sequence"/>
</dbReference>